<evidence type="ECO:0000256" key="2">
    <source>
        <dbReference type="ARBA" id="ARBA00022606"/>
    </source>
</evidence>
<reference evidence="11 13" key="2">
    <citation type="journal article" date="2018" name="Genome Res.">
        <title>The genomic architecture and molecular evolution of ant odorant receptors.</title>
        <authorList>
            <person name="McKenzie S.K."/>
            <person name="Kronauer D.J.C."/>
        </authorList>
    </citation>
    <scope>NUCLEOTIDE SEQUENCE [LARGE SCALE GENOMIC DNA]</scope>
    <source>
        <strain evidence="11">Clonal line C1</strain>
    </source>
</reference>
<sequence>MACWNKNAAYEWSSYKTLAWPVGAWPIEDDTLYSRMRWSFAIISEILLVAELLIEVYLACENSAENPIDTYVVTASAILVFVKLILLRIRRSTLSLNISSAIQDWCSIKDTKSHEIMIQYARMARIISLSLFYSGFFAFILYMLRLLPLVSGTNERTFYLPTSCLFESISTLQYIFLTLYQIIQLFITYAGNCCTEGMFIGVTLHLCGQLQLLMIDIRRIDWRNKRGNIVEKLVVRHRQLIRLTETIEDSYNIIILAQILVSAILICVTGFGFIESLHIHDTVMTVKSAVIMFVMLLQSFLYSYAGDNLRDQSDALSFAIYDCNWCNFPPNDVRDLAFIMIKTNIPIRLTAGKFFYVTLTTFTDILKTAVSYLSALRVMTEKQAVNK</sequence>
<feature type="transmembrane region" description="Helical" evidence="9">
    <location>
        <begin position="158"/>
        <end position="180"/>
    </location>
</feature>
<evidence type="ECO:0000313" key="11">
    <source>
        <dbReference type="EMBL" id="RLU25379.1"/>
    </source>
</evidence>
<evidence type="ECO:0000256" key="6">
    <source>
        <dbReference type="ARBA" id="ARBA00023136"/>
    </source>
</evidence>
<keyword evidence="2 9" id="KW-0716">Sensory transduction</keyword>
<feature type="transmembrane region" description="Helical" evidence="9">
    <location>
        <begin position="126"/>
        <end position="146"/>
    </location>
</feature>
<reference evidence="10 12" key="1">
    <citation type="journal article" date="2014" name="Curr. Biol.">
        <title>The genome of the clonal raider ant Cerapachys biroi.</title>
        <authorList>
            <person name="Oxley P.R."/>
            <person name="Ji L."/>
            <person name="Fetter-Pruneda I."/>
            <person name="McKenzie S.K."/>
            <person name="Li C."/>
            <person name="Hu H."/>
            <person name="Zhang G."/>
            <person name="Kronauer D.J."/>
        </authorList>
    </citation>
    <scope>NUCLEOTIDE SEQUENCE [LARGE SCALE GENOMIC DNA]</scope>
</reference>
<evidence type="ECO:0000256" key="1">
    <source>
        <dbReference type="ARBA" id="ARBA00004141"/>
    </source>
</evidence>
<accession>A0A026W918</accession>
<keyword evidence="3 9" id="KW-0812">Transmembrane</keyword>
<feature type="transmembrane region" description="Helical" evidence="9">
    <location>
        <begin position="38"/>
        <end position="59"/>
    </location>
</feature>
<dbReference type="GO" id="GO:0005549">
    <property type="term" value="F:odorant binding"/>
    <property type="evidence" value="ECO:0007669"/>
    <property type="project" value="InterPro"/>
</dbReference>
<dbReference type="EMBL" id="QOIP01000002">
    <property type="protein sequence ID" value="RLU25379.1"/>
    <property type="molecule type" value="Genomic_DNA"/>
</dbReference>
<dbReference type="AlphaFoldDB" id="A0A026W918"/>
<evidence type="ECO:0000256" key="7">
    <source>
        <dbReference type="ARBA" id="ARBA00023170"/>
    </source>
</evidence>
<evidence type="ECO:0000256" key="4">
    <source>
        <dbReference type="ARBA" id="ARBA00022725"/>
    </source>
</evidence>
<keyword evidence="6 9" id="KW-0472">Membrane</keyword>
<dbReference type="GO" id="GO:0004984">
    <property type="term" value="F:olfactory receptor activity"/>
    <property type="evidence" value="ECO:0007669"/>
    <property type="project" value="InterPro"/>
</dbReference>
<evidence type="ECO:0000313" key="13">
    <source>
        <dbReference type="Proteomes" id="UP000279307"/>
    </source>
</evidence>
<dbReference type="GO" id="GO:0007165">
    <property type="term" value="P:signal transduction"/>
    <property type="evidence" value="ECO:0007669"/>
    <property type="project" value="UniProtKB-KW"/>
</dbReference>
<dbReference type="Pfam" id="PF02949">
    <property type="entry name" value="7tm_6"/>
    <property type="match status" value="1"/>
</dbReference>
<dbReference type="OMA" id="AGNCCTE"/>
<dbReference type="GO" id="GO:0005886">
    <property type="term" value="C:plasma membrane"/>
    <property type="evidence" value="ECO:0007669"/>
    <property type="project" value="UniProtKB-SubCell"/>
</dbReference>
<keyword evidence="7 9" id="KW-0675">Receptor</keyword>
<proteinExistence type="inferred from homology"/>
<feature type="transmembrane region" description="Helical" evidence="9">
    <location>
        <begin position="251"/>
        <end position="274"/>
    </location>
</feature>
<evidence type="ECO:0000313" key="12">
    <source>
        <dbReference type="Proteomes" id="UP000053097"/>
    </source>
</evidence>
<dbReference type="PANTHER" id="PTHR21137">
    <property type="entry name" value="ODORANT RECEPTOR"/>
    <property type="match status" value="1"/>
</dbReference>
<dbReference type="OrthoDB" id="8185860at2759"/>
<comment type="caution">
    <text evidence="9">Lacks conserved residue(s) required for the propagation of feature annotation.</text>
</comment>
<evidence type="ECO:0000313" key="10">
    <source>
        <dbReference type="EMBL" id="EZA52555.1"/>
    </source>
</evidence>
<feature type="transmembrane region" description="Helical" evidence="9">
    <location>
        <begin position="71"/>
        <end position="89"/>
    </location>
</feature>
<evidence type="ECO:0000256" key="3">
    <source>
        <dbReference type="ARBA" id="ARBA00022692"/>
    </source>
</evidence>
<name>A0A026W918_OOCBI</name>
<organism evidence="10 12">
    <name type="scientific">Ooceraea biroi</name>
    <name type="common">Clonal raider ant</name>
    <name type="synonym">Cerapachys biroi</name>
    <dbReference type="NCBI Taxonomy" id="2015173"/>
    <lineage>
        <taxon>Eukaryota</taxon>
        <taxon>Metazoa</taxon>
        <taxon>Ecdysozoa</taxon>
        <taxon>Arthropoda</taxon>
        <taxon>Hexapoda</taxon>
        <taxon>Insecta</taxon>
        <taxon>Pterygota</taxon>
        <taxon>Neoptera</taxon>
        <taxon>Endopterygota</taxon>
        <taxon>Hymenoptera</taxon>
        <taxon>Apocrita</taxon>
        <taxon>Aculeata</taxon>
        <taxon>Formicoidea</taxon>
        <taxon>Formicidae</taxon>
        <taxon>Dorylinae</taxon>
        <taxon>Ooceraea</taxon>
    </lineage>
</organism>
<evidence type="ECO:0000256" key="8">
    <source>
        <dbReference type="ARBA" id="ARBA00023224"/>
    </source>
</evidence>
<dbReference type="Proteomes" id="UP000279307">
    <property type="component" value="Chromosome 2"/>
</dbReference>
<evidence type="ECO:0000256" key="5">
    <source>
        <dbReference type="ARBA" id="ARBA00022989"/>
    </source>
</evidence>
<comment type="similarity">
    <text evidence="9">Belongs to the insect chemoreceptor superfamily. Heteromeric odorant receptor channel (TC 1.A.69) family.</text>
</comment>
<reference evidence="11" key="3">
    <citation type="submission" date="2018-07" db="EMBL/GenBank/DDBJ databases">
        <authorList>
            <person name="Mckenzie S.K."/>
            <person name="Kronauer D.J.C."/>
        </authorList>
    </citation>
    <scope>NUCLEOTIDE SEQUENCE</scope>
    <source>
        <strain evidence="11">Clonal line C1</strain>
    </source>
</reference>
<keyword evidence="12" id="KW-1185">Reference proteome</keyword>
<protein>
    <recommendedName>
        <fullName evidence="9">Odorant receptor</fullName>
    </recommendedName>
</protein>
<keyword evidence="8 9" id="KW-0807">Transducer</keyword>
<keyword evidence="4 9" id="KW-0552">Olfaction</keyword>
<gene>
    <name evidence="11" type="ORF">DMN91_001535</name>
    <name evidence="10" type="ORF">X777_08034</name>
</gene>
<keyword evidence="5 9" id="KW-1133">Transmembrane helix</keyword>
<dbReference type="Proteomes" id="UP000053097">
    <property type="component" value="Unassembled WGS sequence"/>
</dbReference>
<comment type="subcellular location">
    <subcellularLocation>
        <location evidence="9">Cell membrane</location>
        <topology evidence="9">Multi-pass membrane protein</topology>
    </subcellularLocation>
    <subcellularLocation>
        <location evidence="1">Membrane</location>
        <topology evidence="1">Multi-pass membrane protein</topology>
    </subcellularLocation>
</comment>
<dbReference type="PANTHER" id="PTHR21137:SF26">
    <property type="entry name" value="ODORANT RECEPTOR 10A-RELATED"/>
    <property type="match status" value="1"/>
</dbReference>
<evidence type="ECO:0000256" key="9">
    <source>
        <dbReference type="RuleBase" id="RU351113"/>
    </source>
</evidence>
<dbReference type="InterPro" id="IPR004117">
    <property type="entry name" value="7tm6_olfct_rcpt"/>
</dbReference>
<feature type="transmembrane region" description="Helical" evidence="9">
    <location>
        <begin position="286"/>
        <end position="305"/>
    </location>
</feature>
<dbReference type="EMBL" id="KK107323">
    <property type="protein sequence ID" value="EZA52555.1"/>
    <property type="molecule type" value="Genomic_DNA"/>
</dbReference>